<name>M2N9U0_BAUPA</name>
<dbReference type="RefSeq" id="XP_007676763.1">
    <property type="nucleotide sequence ID" value="XM_007678573.1"/>
</dbReference>
<reference evidence="1 2" key="1">
    <citation type="journal article" date="2012" name="PLoS Pathog.">
        <title>Diverse lifestyles and strategies of plant pathogenesis encoded in the genomes of eighteen Dothideomycetes fungi.</title>
        <authorList>
            <person name="Ohm R.A."/>
            <person name="Feau N."/>
            <person name="Henrissat B."/>
            <person name="Schoch C.L."/>
            <person name="Horwitz B.A."/>
            <person name="Barry K.W."/>
            <person name="Condon B.J."/>
            <person name="Copeland A.C."/>
            <person name="Dhillon B."/>
            <person name="Glaser F."/>
            <person name="Hesse C.N."/>
            <person name="Kosti I."/>
            <person name="LaButti K."/>
            <person name="Lindquist E.A."/>
            <person name="Lucas S."/>
            <person name="Salamov A.A."/>
            <person name="Bradshaw R.E."/>
            <person name="Ciuffetti L."/>
            <person name="Hamelin R.C."/>
            <person name="Kema G.H.J."/>
            <person name="Lawrence C."/>
            <person name="Scott J.A."/>
            <person name="Spatafora J.W."/>
            <person name="Turgeon B.G."/>
            <person name="de Wit P.J.G.M."/>
            <person name="Zhong S."/>
            <person name="Goodwin S.B."/>
            <person name="Grigoriev I.V."/>
        </authorList>
    </citation>
    <scope>NUCLEOTIDE SEQUENCE [LARGE SCALE GENOMIC DNA]</scope>
    <source>
        <strain evidence="1 2">UAMH 10762</strain>
    </source>
</reference>
<evidence type="ECO:0000313" key="1">
    <source>
        <dbReference type="EMBL" id="EMC95580.1"/>
    </source>
</evidence>
<dbReference type="KEGG" id="bcom:BAUCODRAFT_34332"/>
<dbReference type="EMBL" id="KB445556">
    <property type="protein sequence ID" value="EMC95580.1"/>
    <property type="molecule type" value="Genomic_DNA"/>
</dbReference>
<dbReference type="HOGENOM" id="CLU_2542234_0_0_1"/>
<accession>M2N9U0</accession>
<sequence>MVEHGGHSSLTFARYRLNYATSSTPCNHGNGLWKHHSQRSQAGDAAKDFISYYEGALARHALALSLSAVIKCNDRFLASSAAS</sequence>
<dbReference type="Proteomes" id="UP000011761">
    <property type="component" value="Unassembled WGS sequence"/>
</dbReference>
<organism evidence="1 2">
    <name type="scientific">Baudoinia panamericana (strain UAMH 10762)</name>
    <name type="common">Angels' share fungus</name>
    <name type="synonym">Baudoinia compniacensis (strain UAMH 10762)</name>
    <dbReference type="NCBI Taxonomy" id="717646"/>
    <lineage>
        <taxon>Eukaryota</taxon>
        <taxon>Fungi</taxon>
        <taxon>Dikarya</taxon>
        <taxon>Ascomycota</taxon>
        <taxon>Pezizomycotina</taxon>
        <taxon>Dothideomycetes</taxon>
        <taxon>Dothideomycetidae</taxon>
        <taxon>Mycosphaerellales</taxon>
        <taxon>Teratosphaeriaceae</taxon>
        <taxon>Baudoinia</taxon>
    </lineage>
</organism>
<evidence type="ECO:0000313" key="2">
    <source>
        <dbReference type="Proteomes" id="UP000011761"/>
    </source>
</evidence>
<dbReference type="AlphaFoldDB" id="M2N9U0"/>
<proteinExistence type="predicted"/>
<gene>
    <name evidence="1" type="ORF">BAUCODRAFT_34332</name>
</gene>
<protein>
    <submittedName>
        <fullName evidence="1">Uncharacterized protein</fullName>
    </submittedName>
</protein>
<keyword evidence="2" id="KW-1185">Reference proteome</keyword>
<dbReference type="GeneID" id="19112394"/>